<dbReference type="GO" id="GO:0008933">
    <property type="term" value="F:peptidoglycan lytic transglycosylase activity"/>
    <property type="evidence" value="ECO:0007669"/>
    <property type="project" value="InterPro"/>
</dbReference>
<comment type="similarity">
    <text evidence="3">Belongs to the bacterial solute-binding protein 3 family.</text>
</comment>
<keyword evidence="10" id="KW-1185">Reference proteome</keyword>
<dbReference type="AlphaFoldDB" id="A0A6I6CVY0"/>
<dbReference type="InterPro" id="IPR008258">
    <property type="entry name" value="Transglycosylase_SLT_dom_1"/>
</dbReference>
<dbReference type="KEGG" id="ghl:GM160_04655"/>
<evidence type="ECO:0000256" key="5">
    <source>
        <dbReference type="ARBA" id="ARBA00023237"/>
    </source>
</evidence>
<feature type="signal peptide" evidence="6">
    <location>
        <begin position="1"/>
        <end position="23"/>
    </location>
</feature>
<dbReference type="InterPro" id="IPR001638">
    <property type="entry name" value="Solute-binding_3/MltF_N"/>
</dbReference>
<dbReference type="CDD" id="cd01009">
    <property type="entry name" value="PBP2_YfhD_N"/>
    <property type="match status" value="1"/>
</dbReference>
<evidence type="ECO:0000256" key="2">
    <source>
        <dbReference type="ARBA" id="ARBA00007734"/>
    </source>
</evidence>
<dbReference type="Gene3D" id="3.40.190.10">
    <property type="entry name" value="Periplasmic binding protein-like II"/>
    <property type="match status" value="2"/>
</dbReference>
<evidence type="ECO:0000256" key="4">
    <source>
        <dbReference type="ARBA" id="ARBA00022729"/>
    </source>
</evidence>
<protein>
    <submittedName>
        <fullName evidence="9">Membrane-bound lytic murein transglycosylase MltF</fullName>
        <ecNumber evidence="9">4.2.2.-</ecNumber>
    </submittedName>
</protein>
<evidence type="ECO:0000313" key="10">
    <source>
        <dbReference type="Proteomes" id="UP000427716"/>
    </source>
</evidence>
<dbReference type="PROSITE" id="PS00922">
    <property type="entry name" value="TRANSGLYCOSYLASE"/>
    <property type="match status" value="1"/>
</dbReference>
<dbReference type="InterPro" id="IPR000189">
    <property type="entry name" value="Transglyc_AS"/>
</dbReference>
<dbReference type="Gene3D" id="1.10.530.10">
    <property type="match status" value="1"/>
</dbReference>
<keyword evidence="5" id="KW-0998">Cell outer membrane</keyword>
<keyword evidence="5" id="KW-0472">Membrane</keyword>
<evidence type="ECO:0000259" key="7">
    <source>
        <dbReference type="Pfam" id="PF00497"/>
    </source>
</evidence>
<dbReference type="GO" id="GO:0009253">
    <property type="term" value="P:peptidoglycan catabolic process"/>
    <property type="evidence" value="ECO:0007669"/>
    <property type="project" value="TreeGrafter"/>
</dbReference>
<feature type="domain" description="Solute-binding protein family 3/N-terminal" evidence="7">
    <location>
        <begin position="36"/>
        <end position="202"/>
    </location>
</feature>
<dbReference type="RefSeq" id="WP_156573563.1">
    <property type="nucleotide sequence ID" value="NZ_CP046415.1"/>
</dbReference>
<dbReference type="PANTHER" id="PTHR35936:SF32">
    <property type="entry name" value="MEMBRANE-BOUND LYTIC MUREIN TRANSGLYCOSYLASE F"/>
    <property type="match status" value="1"/>
</dbReference>
<dbReference type="CDD" id="cd13403">
    <property type="entry name" value="MLTF-like"/>
    <property type="match status" value="1"/>
</dbReference>
<evidence type="ECO:0000256" key="1">
    <source>
        <dbReference type="ARBA" id="ARBA00004339"/>
    </source>
</evidence>
<dbReference type="GO" id="GO:0009279">
    <property type="term" value="C:cell outer membrane"/>
    <property type="evidence" value="ECO:0007669"/>
    <property type="project" value="UniProtKB-SubCell"/>
</dbReference>
<keyword evidence="9" id="KW-0456">Lyase</keyword>
<dbReference type="Proteomes" id="UP000427716">
    <property type="component" value="Chromosome"/>
</dbReference>
<evidence type="ECO:0000256" key="6">
    <source>
        <dbReference type="SAM" id="SignalP"/>
    </source>
</evidence>
<accession>A0A6I6CVY0</accession>
<dbReference type="InterPro" id="IPR023346">
    <property type="entry name" value="Lysozyme-like_dom_sf"/>
</dbReference>
<dbReference type="SUPFAM" id="SSF53955">
    <property type="entry name" value="Lysozyme-like"/>
    <property type="match status" value="1"/>
</dbReference>
<dbReference type="PANTHER" id="PTHR35936">
    <property type="entry name" value="MEMBRANE-BOUND LYTIC MUREIN TRANSGLYCOSYLASE F"/>
    <property type="match status" value="1"/>
</dbReference>
<dbReference type="EMBL" id="CP046415">
    <property type="protein sequence ID" value="QGT78249.1"/>
    <property type="molecule type" value="Genomic_DNA"/>
</dbReference>
<feature type="domain" description="Transglycosylase SLT" evidence="8">
    <location>
        <begin position="286"/>
        <end position="394"/>
    </location>
</feature>
<dbReference type="Pfam" id="PF00497">
    <property type="entry name" value="SBP_bac_3"/>
    <property type="match status" value="1"/>
</dbReference>
<comment type="subcellular location">
    <subcellularLocation>
        <location evidence="1">Cell outer membrane</location>
        <topology evidence="1">Peripheral membrane protein</topology>
    </subcellularLocation>
</comment>
<dbReference type="PROSITE" id="PS51257">
    <property type="entry name" value="PROKAR_LIPOPROTEIN"/>
    <property type="match status" value="1"/>
</dbReference>
<dbReference type="EC" id="4.2.2.-" evidence="9"/>
<evidence type="ECO:0000259" key="8">
    <source>
        <dbReference type="Pfam" id="PF01464"/>
    </source>
</evidence>
<evidence type="ECO:0000313" key="9">
    <source>
        <dbReference type="EMBL" id="QGT78249.1"/>
    </source>
</evidence>
<name>A0A6I6CVY0_9GAMM</name>
<evidence type="ECO:0000256" key="3">
    <source>
        <dbReference type="ARBA" id="ARBA00010333"/>
    </source>
</evidence>
<sequence length="450" mass="50096">MRAFLLFLSVAALLLSGCGDRGAPGALASPFDTEHLVVATRNGPTARYQGRDGAATGPEHDLVTAFADSRGWTVEWREFESTAGVLDALETGQVHLAAAGLTHLPSRNEHFEAGLVHGEVVQQVVCHRDDRPLPDTPEALAGVDLQVTDESSYVARLESLARTVPGLAFVADDSRSSEVLLTQVATQEVECTVADSSIVRLVRRYWPHLEVAMNLDEAESVGWYAAGSRPELAETTRHWRQGELGEAAVAAMRERYYAHIGEFDFVDLRALNRRLDERLPRYLDEFRQASEETGLAVDLLAAMAYQESHWDPQATSPTGVRGIMMLTRPTAESLGVDDRLDPRQSILGGARYLADRRARLPEDIPEPDRTYLALASYNLGRAHVLDARRLARELGRDPDSWADMREVLPLKADKRYYPQTKYGYARGYESVHYVRRIRNYRDVIGQALAD</sequence>
<feature type="chain" id="PRO_5026152188" evidence="6">
    <location>
        <begin position="24"/>
        <end position="450"/>
    </location>
</feature>
<comment type="similarity">
    <text evidence="2">Belongs to the transglycosylase Slt family.</text>
</comment>
<dbReference type="SUPFAM" id="SSF53850">
    <property type="entry name" value="Periplasmic binding protein-like II"/>
    <property type="match status" value="1"/>
</dbReference>
<dbReference type="Pfam" id="PF01464">
    <property type="entry name" value="SLT"/>
    <property type="match status" value="1"/>
</dbReference>
<gene>
    <name evidence="9" type="primary">mltF</name>
    <name evidence="9" type="ORF">GM160_04655</name>
</gene>
<keyword evidence="4 6" id="KW-0732">Signal</keyword>
<proteinExistence type="inferred from homology"/>
<organism evidence="9 10">
    <name type="scientific">Guyparkeria halophila</name>
    <dbReference type="NCBI Taxonomy" id="47960"/>
    <lineage>
        <taxon>Bacteria</taxon>
        <taxon>Pseudomonadati</taxon>
        <taxon>Pseudomonadota</taxon>
        <taxon>Gammaproteobacteria</taxon>
        <taxon>Chromatiales</taxon>
        <taxon>Thioalkalibacteraceae</taxon>
        <taxon>Guyparkeria</taxon>
    </lineage>
</organism>
<reference evidence="9 10" key="1">
    <citation type="submission" date="2019-11" db="EMBL/GenBank/DDBJ databases">
        <authorList>
            <person name="Zhang J."/>
            <person name="Sun C."/>
        </authorList>
    </citation>
    <scope>NUCLEOTIDE SEQUENCE [LARGE SCALE GENOMIC DNA]</scope>
    <source>
        <strain evidence="10">sp2</strain>
    </source>
</reference>
<dbReference type="NCBIfam" id="NF008112">
    <property type="entry name" value="PRK10859.1"/>
    <property type="match status" value="1"/>
</dbReference>